<dbReference type="InterPro" id="IPR036034">
    <property type="entry name" value="PDZ_sf"/>
</dbReference>
<keyword evidence="12" id="KW-1185">Reference proteome</keyword>
<dbReference type="RefSeq" id="WP_166426553.1">
    <property type="nucleotide sequence ID" value="NZ_BMGZ01000003.1"/>
</dbReference>
<evidence type="ECO:0000256" key="6">
    <source>
        <dbReference type="ARBA" id="ARBA00022927"/>
    </source>
</evidence>
<organism evidence="11 12">
    <name type="scientific">Aquisalinus luteolus</name>
    <dbReference type="NCBI Taxonomy" id="1566827"/>
    <lineage>
        <taxon>Bacteria</taxon>
        <taxon>Pseudomonadati</taxon>
        <taxon>Pseudomonadota</taxon>
        <taxon>Alphaproteobacteria</taxon>
        <taxon>Parvularculales</taxon>
        <taxon>Parvularculaceae</taxon>
        <taxon>Aquisalinus</taxon>
    </lineage>
</organism>
<keyword evidence="2" id="KW-0813">Transport</keyword>
<evidence type="ECO:0000256" key="1">
    <source>
        <dbReference type="ARBA" id="ARBA00004533"/>
    </source>
</evidence>
<evidence type="ECO:0000256" key="9">
    <source>
        <dbReference type="SAM" id="MobiDB-lite"/>
    </source>
</evidence>
<dbReference type="SUPFAM" id="SSF50156">
    <property type="entry name" value="PDZ domain-like"/>
    <property type="match status" value="1"/>
</dbReference>
<feature type="domain" description="Type II secretion system protein GspC N-terminal" evidence="10">
    <location>
        <begin position="45"/>
        <end position="174"/>
    </location>
</feature>
<dbReference type="Gene3D" id="2.30.42.10">
    <property type="match status" value="1"/>
</dbReference>
<keyword evidence="3" id="KW-1003">Cell membrane</keyword>
<keyword evidence="4" id="KW-0997">Cell inner membrane</keyword>
<evidence type="ECO:0000256" key="5">
    <source>
        <dbReference type="ARBA" id="ARBA00022692"/>
    </source>
</evidence>
<evidence type="ECO:0000256" key="2">
    <source>
        <dbReference type="ARBA" id="ARBA00022448"/>
    </source>
</evidence>
<evidence type="ECO:0000313" key="11">
    <source>
        <dbReference type="EMBL" id="NHK29070.1"/>
    </source>
</evidence>
<keyword evidence="6" id="KW-0653">Protein transport</keyword>
<accession>A0ABX0HLZ6</accession>
<sequence length="308" mass="32411">MSIQTLQHGMISRLRRGSRMVRAGGARRGGQGAGWLPRIVELAIVLLIAWLAVRLVYAFVTPTTPVAGEGGSDRGPAAPAADMAVFSRFDPFAASAVTAEADPVIEARATSLDITLNGIWAEADGSGIAIIQTSNSDQRMVQVGEEIMSGVTLDRLYSDRAIILRGGVRESVFLANRLNAGPSNGSSSGSAGRPVSTAPTGQPLAAPGYPDRAGASISDLTTIISVRPVRQGNQTVGYELFPRGDGTVFSRLGFVDGDRILSVNGQPAPNDSERLLEMIETFQSATSVMIVVDRGGERLNLTVNASEF</sequence>
<keyword evidence="5" id="KW-0812">Transmembrane</keyword>
<dbReference type="Proteomes" id="UP000818603">
    <property type="component" value="Unassembled WGS sequence"/>
</dbReference>
<keyword evidence="7" id="KW-1133">Transmembrane helix</keyword>
<comment type="subcellular location">
    <subcellularLocation>
        <location evidence="1">Cell inner membrane</location>
    </subcellularLocation>
</comment>
<comment type="caution">
    <text evidence="11">The sequence shown here is derived from an EMBL/GenBank/DDBJ whole genome shotgun (WGS) entry which is preliminary data.</text>
</comment>
<evidence type="ECO:0000256" key="8">
    <source>
        <dbReference type="ARBA" id="ARBA00023136"/>
    </source>
</evidence>
<gene>
    <name evidence="11" type="ORF">FF098_014195</name>
</gene>
<dbReference type="InterPro" id="IPR024961">
    <property type="entry name" value="T2SS_GspC_N"/>
</dbReference>
<protein>
    <recommendedName>
        <fullName evidence="10">Type II secretion system protein GspC N-terminal domain-containing protein</fullName>
    </recommendedName>
</protein>
<evidence type="ECO:0000313" key="12">
    <source>
        <dbReference type="Proteomes" id="UP000818603"/>
    </source>
</evidence>
<dbReference type="Gene3D" id="2.30.30.830">
    <property type="match status" value="1"/>
</dbReference>
<name>A0ABX0HLZ6_9PROT</name>
<keyword evidence="8" id="KW-0472">Membrane</keyword>
<evidence type="ECO:0000256" key="4">
    <source>
        <dbReference type="ARBA" id="ARBA00022519"/>
    </source>
</evidence>
<proteinExistence type="predicted"/>
<reference evidence="11 12" key="1">
    <citation type="submission" date="2020-02" db="EMBL/GenBank/DDBJ databases">
        <title>Genome sequence of Parvularcula flava strain NH6-79.</title>
        <authorList>
            <person name="Abdul Karim M.H."/>
            <person name="Lam M.Q."/>
            <person name="Chen S.J."/>
            <person name="Yahya A."/>
            <person name="Shahir S."/>
            <person name="Shamsir M.S."/>
            <person name="Chong C.S."/>
        </authorList>
    </citation>
    <scope>NUCLEOTIDE SEQUENCE [LARGE SCALE GENOMIC DNA]</scope>
    <source>
        <strain evidence="11 12">NH6-79</strain>
    </source>
</reference>
<evidence type="ECO:0000256" key="3">
    <source>
        <dbReference type="ARBA" id="ARBA00022475"/>
    </source>
</evidence>
<dbReference type="EMBL" id="VCJR02000003">
    <property type="protein sequence ID" value="NHK29070.1"/>
    <property type="molecule type" value="Genomic_DNA"/>
</dbReference>
<evidence type="ECO:0000256" key="7">
    <source>
        <dbReference type="ARBA" id="ARBA00022989"/>
    </source>
</evidence>
<evidence type="ECO:0000259" key="10">
    <source>
        <dbReference type="Pfam" id="PF11356"/>
    </source>
</evidence>
<feature type="compositionally biased region" description="Low complexity" evidence="9">
    <location>
        <begin position="182"/>
        <end position="192"/>
    </location>
</feature>
<feature type="region of interest" description="Disordered" evidence="9">
    <location>
        <begin position="182"/>
        <end position="211"/>
    </location>
</feature>
<dbReference type="Pfam" id="PF11356">
    <property type="entry name" value="T2SSC"/>
    <property type="match status" value="1"/>
</dbReference>